<feature type="transmembrane region" description="Helical" evidence="1">
    <location>
        <begin position="51"/>
        <end position="72"/>
    </location>
</feature>
<protein>
    <submittedName>
        <fullName evidence="2">Uncharacterized protein</fullName>
    </submittedName>
</protein>
<keyword evidence="1" id="KW-0812">Transmembrane</keyword>
<name>U5QP71_GLOK1</name>
<keyword evidence="1" id="KW-0472">Membrane</keyword>
<proteinExistence type="predicted"/>
<sequence length="74" mass="8045">MLLQKALGFTMYTFNALRGGPAFFAMQLPATIVHVLGGRSPRLTLFCKVPFAHLAGAGILFAAFLPVLLNLVRR</sequence>
<dbReference type="HOGENOM" id="CLU_2682593_0_0_3"/>
<evidence type="ECO:0000256" key="1">
    <source>
        <dbReference type="SAM" id="Phobius"/>
    </source>
</evidence>
<dbReference type="Proteomes" id="UP000017396">
    <property type="component" value="Chromosome"/>
</dbReference>
<dbReference type="AlphaFoldDB" id="U5QP71"/>
<keyword evidence="1" id="KW-1133">Transmembrane helix</keyword>
<dbReference type="KEGG" id="glj:GKIL_3204"/>
<evidence type="ECO:0000313" key="2">
    <source>
        <dbReference type="EMBL" id="AGY59450.1"/>
    </source>
</evidence>
<keyword evidence="3" id="KW-1185">Reference proteome</keyword>
<organism evidence="2 3">
    <name type="scientific">Gloeobacter kilaueensis (strain ATCC BAA-2537 / CCAP 1431/1 / ULC 316 / JS1)</name>
    <dbReference type="NCBI Taxonomy" id="1183438"/>
    <lineage>
        <taxon>Bacteria</taxon>
        <taxon>Bacillati</taxon>
        <taxon>Cyanobacteriota</taxon>
        <taxon>Cyanophyceae</taxon>
        <taxon>Gloeobacterales</taxon>
        <taxon>Gloeobacteraceae</taxon>
        <taxon>Gloeobacter</taxon>
    </lineage>
</organism>
<reference evidence="2 3" key="1">
    <citation type="journal article" date="2013" name="PLoS ONE">
        <title>Cultivation and Complete Genome Sequencing of Gloeobacter kilaueensis sp. nov., from a Lava Cave in Kilauea Caldera, Hawai'i.</title>
        <authorList>
            <person name="Saw J.H."/>
            <person name="Schatz M."/>
            <person name="Brown M.V."/>
            <person name="Kunkel D.D."/>
            <person name="Foster J.S."/>
            <person name="Shick H."/>
            <person name="Christensen S."/>
            <person name="Hou S."/>
            <person name="Wan X."/>
            <person name="Donachie S.P."/>
        </authorList>
    </citation>
    <scope>NUCLEOTIDE SEQUENCE [LARGE SCALE GENOMIC DNA]</scope>
    <source>
        <strain evidence="3">JS</strain>
    </source>
</reference>
<gene>
    <name evidence="2" type="ORF">GKIL_3204</name>
</gene>
<accession>U5QP71</accession>
<dbReference type="STRING" id="1183438.GKIL_3204"/>
<dbReference type="EMBL" id="CP003587">
    <property type="protein sequence ID" value="AGY59450.1"/>
    <property type="molecule type" value="Genomic_DNA"/>
</dbReference>
<evidence type="ECO:0000313" key="3">
    <source>
        <dbReference type="Proteomes" id="UP000017396"/>
    </source>
</evidence>